<dbReference type="SMART" id="SM01043">
    <property type="entry name" value="BTAD"/>
    <property type="match status" value="1"/>
</dbReference>
<dbReference type="SUPFAM" id="SSF52540">
    <property type="entry name" value="P-loop containing nucleoside triphosphate hydrolases"/>
    <property type="match status" value="1"/>
</dbReference>
<dbReference type="InterPro" id="IPR011990">
    <property type="entry name" value="TPR-like_helical_dom_sf"/>
</dbReference>
<proteinExistence type="predicted"/>
<dbReference type="PANTHER" id="PTHR47691:SF3">
    <property type="entry name" value="HTH-TYPE TRANSCRIPTIONAL REGULATOR RV0890C-RELATED"/>
    <property type="match status" value="1"/>
</dbReference>
<organism evidence="2 3">
    <name type="scientific">Nocardioides islandensis</name>
    <dbReference type="NCBI Taxonomy" id="433663"/>
    <lineage>
        <taxon>Bacteria</taxon>
        <taxon>Bacillati</taxon>
        <taxon>Actinomycetota</taxon>
        <taxon>Actinomycetes</taxon>
        <taxon>Propionibacteriales</taxon>
        <taxon>Nocardioidaceae</taxon>
        <taxon>Nocardioides</taxon>
    </lineage>
</organism>
<dbReference type="AlphaFoldDB" id="A0A930YJW8"/>
<keyword evidence="3" id="KW-1185">Reference proteome</keyword>
<dbReference type="Proteomes" id="UP000640489">
    <property type="component" value="Unassembled WGS sequence"/>
</dbReference>
<protein>
    <recommendedName>
        <fullName evidence="1">Bacterial transcriptional activator domain-containing protein</fullName>
    </recommendedName>
</protein>
<evidence type="ECO:0000313" key="3">
    <source>
        <dbReference type="Proteomes" id="UP000640489"/>
    </source>
</evidence>
<dbReference type="PANTHER" id="PTHR47691">
    <property type="entry name" value="REGULATOR-RELATED"/>
    <property type="match status" value="1"/>
</dbReference>
<dbReference type="InterPro" id="IPR027417">
    <property type="entry name" value="P-loop_NTPase"/>
</dbReference>
<dbReference type="RefSeq" id="WP_194708626.1">
    <property type="nucleotide sequence ID" value="NZ_JADKPN010000015.1"/>
</dbReference>
<dbReference type="Pfam" id="PF25872">
    <property type="entry name" value="HTH_77"/>
    <property type="match status" value="1"/>
</dbReference>
<dbReference type="EMBL" id="JADKPN010000015">
    <property type="protein sequence ID" value="MBF4765449.1"/>
    <property type="molecule type" value="Genomic_DNA"/>
</dbReference>
<evidence type="ECO:0000259" key="1">
    <source>
        <dbReference type="SMART" id="SM01043"/>
    </source>
</evidence>
<reference evidence="2" key="1">
    <citation type="submission" date="2020-11" db="EMBL/GenBank/DDBJ databases">
        <title>Nocardioides sp. nov., isolated from Soil of Cynanchum wilfordii Hemsley rhizosphere.</title>
        <authorList>
            <person name="Lee J.-S."/>
            <person name="Suh M.K."/>
            <person name="Kim J.-S."/>
        </authorList>
    </citation>
    <scope>NUCLEOTIDE SEQUENCE</scope>
    <source>
        <strain evidence="2">KCTC 19275</strain>
    </source>
</reference>
<name>A0A930YJW8_9ACTN</name>
<dbReference type="SUPFAM" id="SSF48452">
    <property type="entry name" value="TPR-like"/>
    <property type="match status" value="2"/>
</dbReference>
<evidence type="ECO:0000313" key="2">
    <source>
        <dbReference type="EMBL" id="MBF4765449.1"/>
    </source>
</evidence>
<feature type="domain" description="Bacterial transcriptional activator" evidence="1">
    <location>
        <begin position="77"/>
        <end position="208"/>
    </location>
</feature>
<dbReference type="Pfam" id="PF03704">
    <property type="entry name" value="BTAD"/>
    <property type="match status" value="1"/>
</dbReference>
<accession>A0A930YJW8</accession>
<gene>
    <name evidence="2" type="ORF">ISU07_20145</name>
</gene>
<sequence>MEVGVLGPVSVPVPEGATGPGKRARALLAVLALAGAEPLTDDELVARTWPTPPPDPAGALDTLRAQLVSYLAGPLTTDADRFVALTAESHFDEALALWRGEPLEDVRDTTYLEAQARRLTELRLTALEDRLDLGVREGRSAELVDEVRELVDQHPTRERLWGLLMTALYAAGRRDEAVSAYAEARETLADELGIEPGEALQQLLTGMLRNDAEPGADDAAPQPRRRARIPALTSSTFGREALTAELADLVVRDDVRLVTLTGIGGSGKSRVATLVATAVEQQFAEAVFLPVTEVVNAQQLAVEVALALGADPRADLADALAAFGADFRGLVVLDNLESMTDGSTVVRRLLEASAGLTLLVTSRLALHLPGEHERPVPPLEVPGTADRRDTIAATPSVRLFADRATSAEPSFRLEGREHDVAEVCALLDGLPLALELAAARVKLLPLDRIIDGLRTSLDLLATGATGIPERQRAMTTAIRWSYDRLSGDQQLVCDRLALFERGFTIEAVEAVCPDVDGVVEALAAIVDARLVRATPSRAEVRFVVLGTVRAFARARLFARADLMSSRARLASYLTGLAHASAGSLHGTDGAIVQARFDDDAADIAASTTWALEAGRIGAAVELLLASLSCWAAAGRFNEALGLTQRVLDAVPAQGPDAARLLAAAAMLSHQLTDHEQTRSYGRRALDLAERHGDRASAAMAQTFLGAELVLAGDLADGVPLAEAGAKGAEALDLYPLARQALSVLAMGRAIAGDLDGERRAHEERLELVRAKGDLGGTADALNTLAEIALDEADAATARVFAAEAVDLAGQRLPPVTRDATITLARAAIVEGDLAGAADRLADALPLSERLGQSLSLAQCMRVGACLAVAHGDADAAVRLFAAAHVLAPPPGESEVPFEQDLAAGLAEARAALGEQAARAAWTLGSALPLAAARAQLVEQLERVSSPA</sequence>
<dbReference type="InterPro" id="IPR005158">
    <property type="entry name" value="BTAD"/>
</dbReference>
<comment type="caution">
    <text evidence="2">The sequence shown here is derived from an EMBL/GenBank/DDBJ whole genome shotgun (WGS) entry which is preliminary data.</text>
</comment>
<dbReference type="InterPro" id="IPR058852">
    <property type="entry name" value="HTH_77"/>
</dbReference>
<dbReference type="CDD" id="cd15831">
    <property type="entry name" value="BTAD"/>
    <property type="match status" value="1"/>
</dbReference>
<dbReference type="Gene3D" id="1.25.40.10">
    <property type="entry name" value="Tetratricopeptide repeat domain"/>
    <property type="match status" value="2"/>
</dbReference>